<name>A0ACB8QWT5_9AGAM</name>
<evidence type="ECO:0000313" key="2">
    <source>
        <dbReference type="Proteomes" id="UP000814128"/>
    </source>
</evidence>
<gene>
    <name evidence="1" type="ORF">K488DRAFT_42073</name>
</gene>
<keyword evidence="2" id="KW-1185">Reference proteome</keyword>
<keyword evidence="1" id="KW-0378">Hydrolase</keyword>
<sequence>MVLAHILTGLLASLAVAATFTQTPTGAYSTYAADSVISRGQGNGLTNGKPQVNYPDGEFQWALRLLFERGGNQSYFGWIQAGVNRIVSSTGQISSDYNLSAYTLDYLRLGPSFIYLYQMTGEQKYKTAADTFRSQLNTHPRTAQGQFWHKLIYPNQGWLDGIYMGEPFYAAYTAAFQPTNQTAWDDIHLQFSLMYENTVQLKSTNSHNTTSTGLLYHGYDHSHVQSWASPDRGHSPEVWDRALGWYSMALVDVLGLVPASQVALRSTLASQLQSIADNLVKQADNVTNAWWLVLTQPGRSGNYFESSGGCMFIYAMLRGVRLGYIKDTGGSIIAAAQRAFGYAISNWVIPKSNGTMDFNNTVIVGSLQPGNDYEYYISQQIDINDLKGVAAFVLASYEIEML</sequence>
<dbReference type="EMBL" id="MU273476">
    <property type="protein sequence ID" value="KAI0036080.1"/>
    <property type="molecule type" value="Genomic_DNA"/>
</dbReference>
<accession>A0ACB8QWT5</accession>
<comment type="caution">
    <text evidence="1">The sequence shown here is derived from an EMBL/GenBank/DDBJ whole genome shotgun (WGS) entry which is preliminary data.</text>
</comment>
<protein>
    <submittedName>
        <fullName evidence="1">Six-hairpin glycosidase</fullName>
    </submittedName>
</protein>
<dbReference type="Proteomes" id="UP000814128">
    <property type="component" value="Unassembled WGS sequence"/>
</dbReference>
<reference evidence="1" key="2">
    <citation type="journal article" date="2022" name="New Phytol.">
        <title>Evolutionary transition to the ectomycorrhizal habit in the genomes of a hyperdiverse lineage of mushroom-forming fungi.</title>
        <authorList>
            <person name="Looney B."/>
            <person name="Miyauchi S."/>
            <person name="Morin E."/>
            <person name="Drula E."/>
            <person name="Courty P.E."/>
            <person name="Kohler A."/>
            <person name="Kuo A."/>
            <person name="LaButti K."/>
            <person name="Pangilinan J."/>
            <person name="Lipzen A."/>
            <person name="Riley R."/>
            <person name="Andreopoulos W."/>
            <person name="He G."/>
            <person name="Johnson J."/>
            <person name="Nolan M."/>
            <person name="Tritt A."/>
            <person name="Barry K.W."/>
            <person name="Grigoriev I.V."/>
            <person name="Nagy L.G."/>
            <person name="Hibbett D."/>
            <person name="Henrissat B."/>
            <person name="Matheny P.B."/>
            <person name="Labbe J."/>
            <person name="Martin F.M."/>
        </authorList>
    </citation>
    <scope>NUCLEOTIDE SEQUENCE</scope>
    <source>
        <strain evidence="1">EC-137</strain>
    </source>
</reference>
<reference evidence="1" key="1">
    <citation type="submission" date="2021-02" db="EMBL/GenBank/DDBJ databases">
        <authorList>
            <consortium name="DOE Joint Genome Institute"/>
            <person name="Ahrendt S."/>
            <person name="Looney B.P."/>
            <person name="Miyauchi S."/>
            <person name="Morin E."/>
            <person name="Drula E."/>
            <person name="Courty P.E."/>
            <person name="Chicoki N."/>
            <person name="Fauchery L."/>
            <person name="Kohler A."/>
            <person name="Kuo A."/>
            <person name="Labutti K."/>
            <person name="Pangilinan J."/>
            <person name="Lipzen A."/>
            <person name="Riley R."/>
            <person name="Andreopoulos W."/>
            <person name="He G."/>
            <person name="Johnson J."/>
            <person name="Barry K.W."/>
            <person name="Grigoriev I.V."/>
            <person name="Nagy L."/>
            <person name="Hibbett D."/>
            <person name="Henrissat B."/>
            <person name="Matheny P.B."/>
            <person name="Labbe J."/>
            <person name="Martin F."/>
        </authorList>
    </citation>
    <scope>NUCLEOTIDE SEQUENCE</scope>
    <source>
        <strain evidence="1">EC-137</strain>
    </source>
</reference>
<proteinExistence type="predicted"/>
<evidence type="ECO:0000313" key="1">
    <source>
        <dbReference type="EMBL" id="KAI0036080.1"/>
    </source>
</evidence>
<organism evidence="1 2">
    <name type="scientific">Vararia minispora EC-137</name>
    <dbReference type="NCBI Taxonomy" id="1314806"/>
    <lineage>
        <taxon>Eukaryota</taxon>
        <taxon>Fungi</taxon>
        <taxon>Dikarya</taxon>
        <taxon>Basidiomycota</taxon>
        <taxon>Agaricomycotina</taxon>
        <taxon>Agaricomycetes</taxon>
        <taxon>Russulales</taxon>
        <taxon>Lachnocladiaceae</taxon>
        <taxon>Vararia</taxon>
    </lineage>
</organism>
<keyword evidence="1" id="KW-0326">Glycosidase</keyword>